<name>G3IV28_METTV</name>
<keyword evidence="2" id="KW-0812">Transmembrane</keyword>
<gene>
    <name evidence="4" type="ORF">Mettu_1654</name>
</gene>
<dbReference type="InterPro" id="IPR017969">
    <property type="entry name" value="Heavy-metal-associated_CS"/>
</dbReference>
<dbReference type="HOGENOM" id="CLU_032635_2_0_6"/>
<feature type="transmembrane region" description="Helical" evidence="2">
    <location>
        <begin position="170"/>
        <end position="190"/>
    </location>
</feature>
<evidence type="ECO:0000259" key="3">
    <source>
        <dbReference type="PROSITE" id="PS50846"/>
    </source>
</evidence>
<feature type="transmembrane region" description="Helical" evidence="2">
    <location>
        <begin position="85"/>
        <end position="105"/>
    </location>
</feature>
<dbReference type="Gene3D" id="3.30.70.100">
    <property type="match status" value="1"/>
</dbReference>
<feature type="transmembrane region" description="Helical" evidence="2">
    <location>
        <begin position="279"/>
        <end position="297"/>
    </location>
</feature>
<feature type="transmembrane region" description="Helical" evidence="2">
    <location>
        <begin position="309"/>
        <end position="329"/>
    </location>
</feature>
<evidence type="ECO:0000313" key="5">
    <source>
        <dbReference type="Proteomes" id="UP000004664"/>
    </source>
</evidence>
<feature type="transmembrane region" description="Helical" evidence="2">
    <location>
        <begin position="245"/>
        <end position="267"/>
    </location>
</feature>
<dbReference type="OrthoDB" id="5574095at2"/>
<dbReference type="RefSeq" id="WP_006890794.1">
    <property type="nucleotide sequence ID" value="NZ_JH109152.1"/>
</dbReference>
<evidence type="ECO:0000313" key="4">
    <source>
        <dbReference type="EMBL" id="EGW22824.1"/>
    </source>
</evidence>
<feature type="transmembrane region" description="Helical" evidence="2">
    <location>
        <begin position="196"/>
        <end position="216"/>
    </location>
</feature>
<keyword evidence="2" id="KW-1133">Transmembrane helix</keyword>
<dbReference type="Pfam" id="PF13386">
    <property type="entry name" value="DsbD_2"/>
    <property type="match status" value="1"/>
</dbReference>
<dbReference type="PANTHER" id="PTHR42208:SF1">
    <property type="entry name" value="HEAVY METAL TRANSPORTER"/>
    <property type="match status" value="1"/>
</dbReference>
<dbReference type="PRINTS" id="PR00946">
    <property type="entry name" value="HGSCAVENGER"/>
</dbReference>
<dbReference type="PANTHER" id="PTHR42208">
    <property type="entry name" value="HEAVY METAL TRANSPORTER-RELATED"/>
    <property type="match status" value="1"/>
</dbReference>
<keyword evidence="2" id="KW-0472">Membrane</keyword>
<dbReference type="FunFam" id="3.30.70.100:FF:000001">
    <property type="entry name" value="ATPase copper transporting beta"/>
    <property type="match status" value="1"/>
</dbReference>
<sequence length="350" mass="37639">MPLQTRTFSVTGMHCRGCEAAIESAVNELEGIRSVRADFAKEKVKVTWEDSKTSLAKIFQAIEDKGYACAPMSSPEPRREKLKTVFIVSLGLAGIAALLVVGALLTQGRPHIPRFEQGVSYGLLFVTGLLTGFHCIGMCGGFVIGYTARESEQTSPSYVMAHLKYGIGKTLSYTAMGAAFGLLGSIVTFTPYLRGIAQLVAGVFLILFGLNNLTHFRFFRMFSLRMPSFLSRFVFVKSGKTSNPFVIGLLTGLMIGCGPLQAIYVLAAGTGSIVEGAKMLFVFGTGTLPVLLSFGAMTSLISHKVSQRLIALSGVIVIALGLMMFNRGLKLTGSGYDFQSLIHGFSSIHL</sequence>
<dbReference type="InterPro" id="IPR006121">
    <property type="entry name" value="HMA_dom"/>
</dbReference>
<dbReference type="EMBL" id="JH109152">
    <property type="protein sequence ID" value="EGW22824.1"/>
    <property type="molecule type" value="Genomic_DNA"/>
</dbReference>
<dbReference type="Proteomes" id="UP000004664">
    <property type="component" value="Unassembled WGS sequence"/>
</dbReference>
<dbReference type="eggNOG" id="COG2836">
    <property type="taxonomic scope" value="Bacteria"/>
</dbReference>
<dbReference type="AlphaFoldDB" id="G3IV28"/>
<accession>G3IV28</accession>
<feature type="transmembrane region" description="Helical" evidence="2">
    <location>
        <begin position="125"/>
        <end position="149"/>
    </location>
</feature>
<feature type="domain" description="HMA" evidence="3">
    <location>
        <begin position="4"/>
        <end position="70"/>
    </location>
</feature>
<proteinExistence type="predicted"/>
<dbReference type="PROSITE" id="PS01047">
    <property type="entry name" value="HMA_1"/>
    <property type="match status" value="1"/>
</dbReference>
<dbReference type="InterPro" id="IPR001802">
    <property type="entry name" value="MerP/CopZ"/>
</dbReference>
<dbReference type="Pfam" id="PF00403">
    <property type="entry name" value="HMA"/>
    <property type="match status" value="1"/>
</dbReference>
<evidence type="ECO:0000256" key="1">
    <source>
        <dbReference type="ARBA" id="ARBA00022723"/>
    </source>
</evidence>
<protein>
    <submittedName>
        <fullName evidence="4">Heavy metal transport/detoxification protein</fullName>
    </submittedName>
</protein>
<organism evidence="4 5">
    <name type="scientific">Methylobacter tundripaludum (strain ATCC BAA-1195 / DSM 17260 / SV96)</name>
    <dbReference type="NCBI Taxonomy" id="697282"/>
    <lineage>
        <taxon>Bacteria</taxon>
        <taxon>Pseudomonadati</taxon>
        <taxon>Pseudomonadota</taxon>
        <taxon>Gammaproteobacteria</taxon>
        <taxon>Methylococcales</taxon>
        <taxon>Methylococcaceae</taxon>
        <taxon>Methylobacter</taxon>
    </lineage>
</organism>
<dbReference type="InterPro" id="IPR036163">
    <property type="entry name" value="HMA_dom_sf"/>
</dbReference>
<dbReference type="InterPro" id="IPR039447">
    <property type="entry name" value="UreH-like_TM_dom"/>
</dbReference>
<keyword evidence="1" id="KW-0479">Metal-binding</keyword>
<dbReference type="eggNOG" id="COG2608">
    <property type="taxonomic scope" value="Bacteria"/>
</dbReference>
<dbReference type="STRING" id="697282.Mettu_1654"/>
<reference evidence="4 5" key="1">
    <citation type="submission" date="2011-06" db="EMBL/GenBank/DDBJ databases">
        <title>Genomic sequence of Methylobacter tundripaludum SV96.</title>
        <authorList>
            <consortium name="US DOE Joint Genome Institute"/>
            <person name="Lucas S."/>
            <person name="Han J."/>
            <person name="Lapidus A."/>
            <person name="Cheng J.-F."/>
            <person name="Goodwin L."/>
            <person name="Pitluck S."/>
            <person name="Held B."/>
            <person name="Detter J.C."/>
            <person name="Han C."/>
            <person name="Tapia R."/>
            <person name="Land M."/>
            <person name="Hauser L."/>
            <person name="Kyrpides N."/>
            <person name="Ivanova N."/>
            <person name="Ovchinnikova G."/>
            <person name="Pagani I."/>
            <person name="Klotz M.G."/>
            <person name="Dispirito A.A."/>
            <person name="Murrell J.C."/>
            <person name="Dunfield P."/>
            <person name="Kalyuzhnaya M.G."/>
            <person name="Svenning M."/>
            <person name="Trotsenko Y.A."/>
            <person name="Stein L.Y."/>
            <person name="Woyke T."/>
        </authorList>
    </citation>
    <scope>NUCLEOTIDE SEQUENCE [LARGE SCALE GENOMIC DNA]</scope>
    <source>
        <strain evidence="5">ATCC BAA-1195 / DSM 17260 / SV96</strain>
    </source>
</reference>
<keyword evidence="5" id="KW-1185">Reference proteome</keyword>
<dbReference type="SUPFAM" id="SSF55008">
    <property type="entry name" value="HMA, heavy metal-associated domain"/>
    <property type="match status" value="1"/>
</dbReference>
<dbReference type="CDD" id="cd00371">
    <property type="entry name" value="HMA"/>
    <property type="match status" value="1"/>
</dbReference>
<dbReference type="GO" id="GO:0046872">
    <property type="term" value="F:metal ion binding"/>
    <property type="evidence" value="ECO:0007669"/>
    <property type="project" value="UniProtKB-KW"/>
</dbReference>
<evidence type="ECO:0000256" key="2">
    <source>
        <dbReference type="SAM" id="Phobius"/>
    </source>
</evidence>
<dbReference type="PROSITE" id="PS50846">
    <property type="entry name" value="HMA_2"/>
    <property type="match status" value="1"/>
</dbReference>